<dbReference type="Proteomes" id="UP000039865">
    <property type="component" value="Unassembled WGS sequence"/>
</dbReference>
<dbReference type="SUPFAM" id="SSF48452">
    <property type="entry name" value="TPR-like"/>
    <property type="match status" value="1"/>
</dbReference>
<feature type="coiled-coil region" evidence="1">
    <location>
        <begin position="80"/>
        <end position="114"/>
    </location>
</feature>
<protein>
    <submittedName>
        <fullName evidence="2">Tetratricopeptide repeat protein 1-like</fullName>
    </submittedName>
</protein>
<sequence length="223" mass="26350">MENSLENSQTKVYSDSNTESIESAPLDSFVKDLTEVLPKVSKFCWLKVHLQENQIEEIKEEQKQSDEFYAALNLDELQHKADEQDQTKDENDEFKDAKDKIEIFYDKRNEAKKEFSKAIEIKPDYVKPRAFRMKIYRDEEEYDAALEDAKKIEELDPLYPNIHRTVMELDKLQKEKFEKMKTEVMSNLKSFGNTILGKFGMSLDNFKLNQNQDGTYNINYQNQ</sequence>
<evidence type="ECO:0000313" key="3">
    <source>
        <dbReference type="Proteomes" id="UP000039865"/>
    </source>
</evidence>
<evidence type="ECO:0000313" key="2">
    <source>
        <dbReference type="EMBL" id="CDW72939.1"/>
    </source>
</evidence>
<dbReference type="InterPro" id="IPR052769">
    <property type="entry name" value="TPR_domain_protein"/>
</dbReference>
<dbReference type="InParanoid" id="A0A077ZTR6"/>
<name>A0A077ZTR6_STYLE</name>
<dbReference type="PANTHER" id="PTHR46014:SF1">
    <property type="entry name" value="TETRATRICOPEPTIDE REPEAT PROTEIN 1"/>
    <property type="match status" value="1"/>
</dbReference>
<reference evidence="2 3" key="1">
    <citation type="submission" date="2014-06" db="EMBL/GenBank/DDBJ databases">
        <authorList>
            <person name="Swart Estienne"/>
        </authorList>
    </citation>
    <scope>NUCLEOTIDE SEQUENCE [LARGE SCALE GENOMIC DNA]</scope>
    <source>
        <strain evidence="2 3">130c</strain>
    </source>
</reference>
<dbReference type="PANTHER" id="PTHR46014">
    <property type="entry name" value="TETRATRICOPEPTIDE REPEAT PROTEIN 1"/>
    <property type="match status" value="1"/>
</dbReference>
<dbReference type="OrthoDB" id="448999at2759"/>
<keyword evidence="3" id="KW-1185">Reference proteome</keyword>
<dbReference type="Gene3D" id="1.25.40.10">
    <property type="entry name" value="Tetratricopeptide repeat domain"/>
    <property type="match status" value="1"/>
</dbReference>
<gene>
    <name evidence="2" type="primary">Contig9909.g10601</name>
    <name evidence="2" type="ORF">STYLEM_1907</name>
</gene>
<proteinExistence type="predicted"/>
<accession>A0A077ZTR6</accession>
<dbReference type="AlphaFoldDB" id="A0A077ZTR6"/>
<organism evidence="2 3">
    <name type="scientific">Stylonychia lemnae</name>
    <name type="common">Ciliate</name>
    <dbReference type="NCBI Taxonomy" id="5949"/>
    <lineage>
        <taxon>Eukaryota</taxon>
        <taxon>Sar</taxon>
        <taxon>Alveolata</taxon>
        <taxon>Ciliophora</taxon>
        <taxon>Intramacronucleata</taxon>
        <taxon>Spirotrichea</taxon>
        <taxon>Stichotrichia</taxon>
        <taxon>Sporadotrichida</taxon>
        <taxon>Oxytrichidae</taxon>
        <taxon>Stylonychinae</taxon>
        <taxon>Stylonychia</taxon>
    </lineage>
</organism>
<dbReference type="InterPro" id="IPR011990">
    <property type="entry name" value="TPR-like_helical_dom_sf"/>
</dbReference>
<evidence type="ECO:0000256" key="1">
    <source>
        <dbReference type="SAM" id="Coils"/>
    </source>
</evidence>
<keyword evidence="1" id="KW-0175">Coiled coil</keyword>
<dbReference type="EMBL" id="CCKQ01001837">
    <property type="protein sequence ID" value="CDW72939.1"/>
    <property type="molecule type" value="Genomic_DNA"/>
</dbReference>